<evidence type="ECO:0000313" key="2">
    <source>
        <dbReference type="Proteomes" id="UP001627154"/>
    </source>
</evidence>
<protein>
    <submittedName>
        <fullName evidence="1">Uncharacterized protein</fullName>
    </submittedName>
</protein>
<reference evidence="1 2" key="1">
    <citation type="journal article" date="2024" name="bioRxiv">
        <title>A reference genome for Trichogramma kaykai: A tiny desert-dwelling parasitoid wasp with competing sex-ratio distorters.</title>
        <authorList>
            <person name="Culotta J."/>
            <person name="Lindsey A.R."/>
        </authorList>
    </citation>
    <scope>NUCLEOTIDE SEQUENCE [LARGE SCALE GENOMIC DNA]</scope>
    <source>
        <strain evidence="1 2">KSX58</strain>
    </source>
</reference>
<organism evidence="1 2">
    <name type="scientific">Trichogramma kaykai</name>
    <dbReference type="NCBI Taxonomy" id="54128"/>
    <lineage>
        <taxon>Eukaryota</taxon>
        <taxon>Metazoa</taxon>
        <taxon>Ecdysozoa</taxon>
        <taxon>Arthropoda</taxon>
        <taxon>Hexapoda</taxon>
        <taxon>Insecta</taxon>
        <taxon>Pterygota</taxon>
        <taxon>Neoptera</taxon>
        <taxon>Endopterygota</taxon>
        <taxon>Hymenoptera</taxon>
        <taxon>Apocrita</taxon>
        <taxon>Proctotrupomorpha</taxon>
        <taxon>Chalcidoidea</taxon>
        <taxon>Trichogrammatidae</taxon>
        <taxon>Trichogramma</taxon>
    </lineage>
</organism>
<gene>
    <name evidence="1" type="ORF">TKK_016030</name>
</gene>
<keyword evidence="2" id="KW-1185">Reference proteome</keyword>
<evidence type="ECO:0000313" key="1">
    <source>
        <dbReference type="EMBL" id="KAL3389096.1"/>
    </source>
</evidence>
<name>A0ABD2W8X6_9HYME</name>
<comment type="caution">
    <text evidence="1">The sequence shown here is derived from an EMBL/GenBank/DDBJ whole genome shotgun (WGS) entry which is preliminary data.</text>
</comment>
<dbReference type="AlphaFoldDB" id="A0ABD2W8X6"/>
<proteinExistence type="predicted"/>
<dbReference type="Proteomes" id="UP001627154">
    <property type="component" value="Unassembled WGS sequence"/>
</dbReference>
<accession>A0ABD2W8X6</accession>
<dbReference type="EMBL" id="JBJJXI010000124">
    <property type="protein sequence ID" value="KAL3389096.1"/>
    <property type="molecule type" value="Genomic_DNA"/>
</dbReference>
<sequence length="315" mass="36829">MDQIFNDVIKVIDFYCEIIENPEVFNIVDDSSLKKSFEACVFIENVMKKIHDSKKDKEFESHLKNWMLQKKKTKVYQCSDFSNACDQLLEFCFKEEKISNENVDDFLKLYIQQCGNVRLEKAIHNIMTHAMQANAIITVLKNLEFPQSDIEDELLLSSWNNEIELGRRKKVIELIVDMFHKDKIPKLISLAYKSISESPVNTLILDYFTQLLEDNNIKLYTELKNTKRKVLLKLLTDYNKFEINFIDTTFYIGRNMYEENGEWVSDSGFTYDDLEAMILVLLSGPISMANSTIERIKLAKELDAVFEGIERDCIL</sequence>